<gene>
    <name evidence="2" type="ORF">K6753_10870</name>
</gene>
<comment type="caution">
    <text evidence="2">The sequence shown here is derived from an EMBL/GenBank/DDBJ whole genome shotgun (WGS) entry which is preliminary data.</text>
</comment>
<dbReference type="Proteomes" id="UP001430954">
    <property type="component" value="Unassembled WGS sequence"/>
</dbReference>
<reference evidence="2 3" key="1">
    <citation type="submission" date="2021-09" db="EMBL/GenBank/DDBJ databases">
        <title>Lysobacter sp. 13A isolated from the river sediment.</title>
        <authorList>
            <person name="Liu H."/>
            <person name="Li S."/>
            <person name="Mao S."/>
        </authorList>
    </citation>
    <scope>NUCLEOTIDE SEQUENCE [LARGE SCALE GENOMIC DNA]</scope>
    <source>
        <strain evidence="2 3">13A</strain>
    </source>
</reference>
<name>A0ABS7T826_9GAMM</name>
<sequence length="227" mass="23179">MTRTPIARPLSLVLSVALALGAAPALAQTSIDKVNGSITADAGQTYGDLETVNGSIRIEAGARVADAGTVNGSVKVAENATVESLSTVNGSIRAEAGLKADGDVSTVNGSIFVGRGGSIGGDVETVNGAIGLVDTDLAGGIETVNGDLTVGAGSHVRGGIRYTKPTRNWVSFGKKRDPRVIIGPNARVDGPLVFERDVKLYVHSTAQIGPVTGATAQRYDSDRAPRD</sequence>
<keyword evidence="1" id="KW-0732">Signal</keyword>
<evidence type="ECO:0000256" key="1">
    <source>
        <dbReference type="SAM" id="SignalP"/>
    </source>
</evidence>
<accession>A0ABS7T826</accession>
<feature type="signal peptide" evidence="1">
    <location>
        <begin position="1"/>
        <end position="27"/>
    </location>
</feature>
<evidence type="ECO:0000313" key="2">
    <source>
        <dbReference type="EMBL" id="MBZ4040030.1"/>
    </source>
</evidence>
<dbReference type="RefSeq" id="WP_223676493.1">
    <property type="nucleotide sequence ID" value="NZ_JAINZW010000005.1"/>
</dbReference>
<protein>
    <recommendedName>
        <fullName evidence="4">Polymer-forming cytoskeletal protein</fullName>
    </recommendedName>
</protein>
<feature type="chain" id="PRO_5046386947" description="Polymer-forming cytoskeletal protein" evidence="1">
    <location>
        <begin position="28"/>
        <end position="227"/>
    </location>
</feature>
<evidence type="ECO:0000313" key="3">
    <source>
        <dbReference type="Proteomes" id="UP001430954"/>
    </source>
</evidence>
<dbReference type="EMBL" id="JAINZW010000005">
    <property type="protein sequence ID" value="MBZ4040030.1"/>
    <property type="molecule type" value="Genomic_DNA"/>
</dbReference>
<proteinExistence type="predicted"/>
<organism evidence="2 3">
    <name type="scientific">Novilysobacter selenitireducens</name>
    <dbReference type="NCBI Taxonomy" id="2872639"/>
    <lineage>
        <taxon>Bacteria</taxon>
        <taxon>Pseudomonadati</taxon>
        <taxon>Pseudomonadota</taxon>
        <taxon>Gammaproteobacteria</taxon>
        <taxon>Lysobacterales</taxon>
        <taxon>Lysobacteraceae</taxon>
        <taxon>Novilysobacter</taxon>
    </lineage>
</organism>
<keyword evidence="3" id="KW-1185">Reference proteome</keyword>
<evidence type="ECO:0008006" key="4">
    <source>
        <dbReference type="Google" id="ProtNLM"/>
    </source>
</evidence>